<protein>
    <recommendedName>
        <fullName evidence="4">DUF4352 domain-containing protein</fullName>
    </recommendedName>
</protein>
<dbReference type="AlphaFoldDB" id="A0A0X3BQI6"/>
<proteinExistence type="predicted"/>
<sequence>MMLALVVFTAILFSPSPTPLDAAGSPDPGPPQPAPVQNLSSVLAGAGERFLDGQPLNVAPVPVQEGSDDPVVPDENTTSPGENSTAIVPDYDDDELVGLVENSSVSLMLLSLQSTSALYSWDEKSVKENAASLQAFAKTVLRDAEKLEVSEFQEPVKAAFTSSLKSYVAAGETLQGNDPLNSTKVDTALGEIQWGSIHLREAFEGLDHPVLHVPQEVVEVNFSGSRSHTGSGTGEELALLQRYLYEDRNRANDISLMLAAAREIGAYYQFNGSGEVVAADPGRMFLLVEVKATNLGHKGDNRVYRIRTPDISAFTLHCRDNTYSPIKLAPRTSLGEPYGAATLDRYEKKVGYIIFDVPEALAIDECYVQVDLGGGESPVWALGKTL</sequence>
<evidence type="ECO:0000313" key="2">
    <source>
        <dbReference type="EMBL" id="CVK34288.1"/>
    </source>
</evidence>
<accession>A0A0X3BQI6</accession>
<evidence type="ECO:0000256" key="1">
    <source>
        <dbReference type="SAM" id="MobiDB-lite"/>
    </source>
</evidence>
<gene>
    <name evidence="2" type="ORF">MMAB1_3075</name>
</gene>
<dbReference type="EMBL" id="LT158599">
    <property type="protein sequence ID" value="CVK34288.1"/>
    <property type="molecule type" value="Genomic_DNA"/>
</dbReference>
<feature type="region of interest" description="Disordered" evidence="1">
    <location>
        <begin position="19"/>
        <end position="38"/>
    </location>
</feature>
<name>A0A0X3BQI6_9EURY</name>
<evidence type="ECO:0008006" key="4">
    <source>
        <dbReference type="Google" id="ProtNLM"/>
    </source>
</evidence>
<feature type="region of interest" description="Disordered" evidence="1">
    <location>
        <begin position="60"/>
        <end position="86"/>
    </location>
</feature>
<dbReference type="KEGG" id="mema:MMAB1_3075"/>
<evidence type="ECO:0000313" key="3">
    <source>
        <dbReference type="Proteomes" id="UP000069850"/>
    </source>
</evidence>
<feature type="compositionally biased region" description="Polar residues" evidence="1">
    <location>
        <begin position="75"/>
        <end position="86"/>
    </location>
</feature>
<organism evidence="2 3">
    <name type="scientific">Methanoculleus bourgensis</name>
    <dbReference type="NCBI Taxonomy" id="83986"/>
    <lineage>
        <taxon>Archaea</taxon>
        <taxon>Methanobacteriati</taxon>
        <taxon>Methanobacteriota</taxon>
        <taxon>Stenosarchaea group</taxon>
        <taxon>Methanomicrobia</taxon>
        <taxon>Methanomicrobiales</taxon>
        <taxon>Methanomicrobiaceae</taxon>
        <taxon>Methanoculleus</taxon>
    </lineage>
</organism>
<reference evidence="2 3" key="1">
    <citation type="submission" date="2016-01" db="EMBL/GenBank/DDBJ databases">
        <authorList>
            <person name="Manzoor S."/>
        </authorList>
    </citation>
    <scope>NUCLEOTIDE SEQUENCE [LARGE SCALE GENOMIC DNA]</scope>
    <source>
        <strain evidence="2">Methanoculleus sp MAB1</strain>
    </source>
</reference>
<dbReference type="Proteomes" id="UP000069850">
    <property type="component" value="Chromosome 1"/>
</dbReference>